<dbReference type="SUPFAM" id="SSF52540">
    <property type="entry name" value="P-loop containing nucleoside triphosphate hydrolases"/>
    <property type="match status" value="1"/>
</dbReference>
<dbReference type="GO" id="GO:0016887">
    <property type="term" value="F:ATP hydrolysis activity"/>
    <property type="evidence" value="ECO:0007669"/>
    <property type="project" value="InterPro"/>
</dbReference>
<keyword evidence="4 7" id="KW-0067">ATP-binding</keyword>
<evidence type="ECO:0000256" key="4">
    <source>
        <dbReference type="ARBA" id="ARBA00022840"/>
    </source>
</evidence>
<dbReference type="NCBIfam" id="TIGR01187">
    <property type="entry name" value="potA"/>
    <property type="match status" value="1"/>
</dbReference>
<dbReference type="PANTHER" id="PTHR42781">
    <property type="entry name" value="SPERMIDINE/PUTRESCINE IMPORT ATP-BINDING PROTEIN POTA"/>
    <property type="match status" value="1"/>
</dbReference>
<organism evidence="9 10">
    <name type="scientific">Frankia torreyi</name>
    <dbReference type="NCBI Taxonomy" id="1856"/>
    <lineage>
        <taxon>Bacteria</taxon>
        <taxon>Bacillati</taxon>
        <taxon>Actinomycetota</taxon>
        <taxon>Actinomycetes</taxon>
        <taxon>Frankiales</taxon>
        <taxon>Frankiaceae</taxon>
        <taxon>Frankia</taxon>
    </lineage>
</organism>
<dbReference type="GO" id="GO:0015594">
    <property type="term" value="F:ABC-type putrescine transporter activity"/>
    <property type="evidence" value="ECO:0007669"/>
    <property type="project" value="InterPro"/>
</dbReference>
<feature type="domain" description="ABC transporter" evidence="8">
    <location>
        <begin position="25"/>
        <end position="259"/>
    </location>
</feature>
<evidence type="ECO:0000313" key="10">
    <source>
        <dbReference type="Proteomes" id="UP000032545"/>
    </source>
</evidence>
<evidence type="ECO:0000256" key="6">
    <source>
        <dbReference type="ARBA" id="ARBA00023136"/>
    </source>
</evidence>
<comment type="similarity">
    <text evidence="7">Belongs to the ABC transporter superfamily. Spermidine/putrescine importer (TC 3.A.1.11.1) family.</text>
</comment>
<gene>
    <name evidence="7" type="primary">potA</name>
    <name evidence="9" type="ORF">FF36_03009</name>
</gene>
<evidence type="ECO:0000256" key="5">
    <source>
        <dbReference type="ARBA" id="ARBA00022967"/>
    </source>
</evidence>
<dbReference type="GO" id="GO:0005524">
    <property type="term" value="F:ATP binding"/>
    <property type="evidence" value="ECO:0007669"/>
    <property type="project" value="UniProtKB-KW"/>
</dbReference>
<dbReference type="PANTHER" id="PTHR42781:SF4">
    <property type="entry name" value="SPERMIDINE_PUTRESCINE IMPORT ATP-BINDING PROTEIN POTA"/>
    <property type="match status" value="1"/>
</dbReference>
<dbReference type="InterPro" id="IPR050093">
    <property type="entry name" value="ABC_SmlMolc_Importer"/>
</dbReference>
<dbReference type="InterPro" id="IPR027417">
    <property type="entry name" value="P-loop_NTPase"/>
</dbReference>
<dbReference type="InterPro" id="IPR008995">
    <property type="entry name" value="Mo/tungstate-bd_C_term_dom"/>
</dbReference>
<dbReference type="InterPro" id="IPR003439">
    <property type="entry name" value="ABC_transporter-like_ATP-bd"/>
</dbReference>
<comment type="subunit">
    <text evidence="7">The complex is composed of two ATP-binding proteins (PotA), two transmembrane proteins (PotB and PotC) and a solute-binding protein (PotD).</text>
</comment>
<evidence type="ECO:0000259" key="8">
    <source>
        <dbReference type="PROSITE" id="PS50893"/>
    </source>
</evidence>
<dbReference type="Gene3D" id="3.40.50.300">
    <property type="entry name" value="P-loop containing nucleotide triphosphate hydrolases"/>
    <property type="match status" value="1"/>
</dbReference>
<accession>A0A0D8BED3</accession>
<dbReference type="InterPro" id="IPR003593">
    <property type="entry name" value="AAA+_ATPase"/>
</dbReference>
<keyword evidence="10" id="KW-1185">Reference proteome</keyword>
<dbReference type="EC" id="7.6.2.11" evidence="7"/>
<dbReference type="PROSITE" id="PS50893">
    <property type="entry name" value="ABC_TRANSPORTER_2"/>
    <property type="match status" value="1"/>
</dbReference>
<dbReference type="SUPFAM" id="SSF50331">
    <property type="entry name" value="MOP-like"/>
    <property type="match status" value="1"/>
</dbReference>
<dbReference type="InterPro" id="IPR017871">
    <property type="entry name" value="ABC_transporter-like_CS"/>
</dbReference>
<evidence type="ECO:0000256" key="1">
    <source>
        <dbReference type="ARBA" id="ARBA00022448"/>
    </source>
</evidence>
<keyword evidence="5 7" id="KW-1278">Translocase</keyword>
<dbReference type="Gene3D" id="2.40.50.100">
    <property type="match status" value="1"/>
</dbReference>
<keyword evidence="9" id="KW-0378">Hydrolase</keyword>
<comment type="function">
    <text evidence="7">Part of the ABC transporter complex PotABCD involved in spermidine/putrescine import. Responsible for energy coupling to the transport system.</text>
</comment>
<comment type="caution">
    <text evidence="9">The sequence shown here is derived from an EMBL/GenBank/DDBJ whole genome shotgun (WGS) entry which is preliminary data.</text>
</comment>
<dbReference type="InterPro" id="IPR005893">
    <property type="entry name" value="PotA-like"/>
</dbReference>
<dbReference type="InterPro" id="IPR017879">
    <property type="entry name" value="PotA_ATP-bd"/>
</dbReference>
<keyword evidence="6 7" id="KW-0472">Membrane</keyword>
<dbReference type="InterPro" id="IPR013611">
    <property type="entry name" value="Transp-assoc_OB_typ2"/>
</dbReference>
<evidence type="ECO:0000256" key="3">
    <source>
        <dbReference type="ARBA" id="ARBA00022741"/>
    </source>
</evidence>
<evidence type="ECO:0000313" key="9">
    <source>
        <dbReference type="EMBL" id="KJE22643.1"/>
    </source>
</evidence>
<comment type="catalytic activity">
    <reaction evidence="7">
        <text>ATP + H2O + polyamine-[polyamine-binding protein]Side 1 = ADP + phosphate + polyamineSide 2 + [polyamine-binding protein]Side 1.</text>
        <dbReference type="EC" id="7.6.2.11"/>
    </reaction>
</comment>
<keyword evidence="2 7" id="KW-1003">Cell membrane</keyword>
<evidence type="ECO:0000256" key="2">
    <source>
        <dbReference type="ARBA" id="ARBA00022475"/>
    </source>
</evidence>
<keyword evidence="1 7" id="KW-0813">Transport</keyword>
<dbReference type="Pfam" id="PF08402">
    <property type="entry name" value="TOBE_2"/>
    <property type="match status" value="1"/>
</dbReference>
<dbReference type="EMBL" id="JYFN01000021">
    <property type="protein sequence ID" value="KJE22643.1"/>
    <property type="molecule type" value="Genomic_DNA"/>
</dbReference>
<dbReference type="AlphaFoldDB" id="A0A0D8BED3"/>
<dbReference type="RefSeq" id="WP_044885625.1">
    <property type="nucleotide sequence ID" value="NZ_JYFN01000021.1"/>
</dbReference>
<sequence length="448" mass="48256">MTATGDTVTGDADIRDAATGVPAAIELVGVAKDYQSRGRAVPAVSRVDLEIRSGEFFSLLGPSGCGKSTTLRMIAGFEEPTRGRILLQGRDVTAVPPNRRDVNLVFQSYALFPHLDVAGNVAFGLRRRGVKGRELRERVGSMLDLVELSELADRRPRELSGGQQQRVALARALVNRPAALLLDEPLGALDLKLRQTMQIQLKAIQREVGITFVYVTHDQGEALTMSDRIAVMNGGRVEQLASPRDIYERPRTRFVAGFIGTSNLLRRTVRAVDAAGPDGRPTVVLDAGVEERLSAPLHPQTGPLRAGDQVELTVRPEKIEMSATRPDGPGCALRGRIVEVVYLGTYTTYTVATHGGNEITVFWQNSTGASNIAERGDEIWLSWLPEHSYVLPESVDLPEADDQPEAIALPAAVALPEAVALPASVDPAEAVDPAAGTSTDPVAYRVSH</sequence>
<keyword evidence="3 7" id="KW-0547">Nucleotide-binding</keyword>
<name>A0A0D8BED3_9ACTN</name>
<reference evidence="9 10" key="2">
    <citation type="journal article" date="2016" name="Genome Announc.">
        <title>Permanent Draft Genome Sequences for Two Variants of Frankia sp. Strain CpI1, the First Frankia Strain Isolated from Root Nodules of Comptonia peregrina.</title>
        <authorList>
            <person name="Oshone R."/>
            <person name="Hurst S.G.IV."/>
            <person name="Abebe-Akele F."/>
            <person name="Simpson S."/>
            <person name="Morris K."/>
            <person name="Thomas W.K."/>
            <person name="Tisa L.S."/>
        </authorList>
    </citation>
    <scope>NUCLEOTIDE SEQUENCE [LARGE SCALE GENOMIC DNA]</scope>
    <source>
        <strain evidence="10">CpI1-S</strain>
    </source>
</reference>
<dbReference type="GO" id="GO:0043190">
    <property type="term" value="C:ATP-binding cassette (ABC) transporter complex"/>
    <property type="evidence" value="ECO:0007669"/>
    <property type="project" value="InterPro"/>
</dbReference>
<reference evidence="10" key="1">
    <citation type="submission" date="2015-02" db="EMBL/GenBank/DDBJ databases">
        <title>Draft Genome of Frankia sp. CpI1-S.</title>
        <authorList>
            <person name="Oshone R.T."/>
            <person name="Ngom M."/>
            <person name="Ghodhbane-Gtari F."/>
            <person name="Gtari M."/>
            <person name="Morris K."/>
            <person name="Thomas K."/>
            <person name="Sen A."/>
            <person name="Tisa L.S."/>
        </authorList>
    </citation>
    <scope>NUCLEOTIDE SEQUENCE [LARGE SCALE GENOMIC DNA]</scope>
    <source>
        <strain evidence="10">CpI1-S</strain>
    </source>
</reference>
<dbReference type="FunFam" id="3.40.50.300:FF:000042">
    <property type="entry name" value="Maltose/maltodextrin ABC transporter, ATP-binding protein"/>
    <property type="match status" value="1"/>
</dbReference>
<evidence type="ECO:0000256" key="7">
    <source>
        <dbReference type="RuleBase" id="RU364083"/>
    </source>
</evidence>
<protein>
    <recommendedName>
        <fullName evidence="7">Spermidine/putrescine import ATP-binding protein PotA</fullName>
        <ecNumber evidence="7">7.6.2.11</ecNumber>
    </recommendedName>
</protein>
<proteinExistence type="inferred from homology"/>
<dbReference type="Pfam" id="PF00005">
    <property type="entry name" value="ABC_tran"/>
    <property type="match status" value="1"/>
</dbReference>
<dbReference type="SMART" id="SM00382">
    <property type="entry name" value="AAA"/>
    <property type="match status" value="1"/>
</dbReference>
<dbReference type="Proteomes" id="UP000032545">
    <property type="component" value="Unassembled WGS sequence"/>
</dbReference>
<dbReference type="PROSITE" id="PS00211">
    <property type="entry name" value="ABC_TRANSPORTER_1"/>
    <property type="match status" value="1"/>
</dbReference>
<dbReference type="CDD" id="cd03300">
    <property type="entry name" value="ABC_PotA_N"/>
    <property type="match status" value="1"/>
</dbReference>
<dbReference type="PATRIC" id="fig|1502723.3.peg.2385"/>